<keyword evidence="1" id="KW-1133">Transmembrane helix</keyword>
<dbReference type="PANTHER" id="PTHR10098">
    <property type="entry name" value="RAPSYN-RELATED"/>
    <property type="match status" value="1"/>
</dbReference>
<dbReference type="InterPro" id="IPR024983">
    <property type="entry name" value="CHAT_dom"/>
</dbReference>
<feature type="chain" id="PRO_5046356101" evidence="2">
    <location>
        <begin position="20"/>
        <end position="890"/>
    </location>
</feature>
<evidence type="ECO:0000313" key="4">
    <source>
        <dbReference type="EMBL" id="MEL1241194.1"/>
    </source>
</evidence>
<organism evidence="4 5">
    <name type="scientific">Flavobacterium flavipallidum</name>
    <dbReference type="NCBI Taxonomy" id="3139140"/>
    <lineage>
        <taxon>Bacteria</taxon>
        <taxon>Pseudomonadati</taxon>
        <taxon>Bacteroidota</taxon>
        <taxon>Flavobacteriia</taxon>
        <taxon>Flavobacteriales</taxon>
        <taxon>Flavobacteriaceae</taxon>
        <taxon>Flavobacterium</taxon>
    </lineage>
</organism>
<keyword evidence="1" id="KW-0472">Membrane</keyword>
<dbReference type="InterPro" id="IPR011990">
    <property type="entry name" value="TPR-like_helical_dom_sf"/>
</dbReference>
<sequence length="890" mass="102686">MKPIFITLLLLLLSQICFSQSQSLEDKIYNAVDSFVAQPSAENLKSLNITEINFWKNPKPKTKDELLAIVILNCNKAYYENQLNQLQSAISSYEKAWKTYQKYKLNNYDIVEFCLKPLGNLYTIIGDYDNAENTIKQYYYIATQQKNQAQQYAAVLNLSNAYQNSGKIDLAIDLLEKTIKTEKLSQTQKGILLNNLGNSYVLSYKKPFPPTFPLRNIFFEKLESCYKDAIQLLQADKTQTETLANSYRNLASLNSQWQKFELANSYFEKAKNYFYTTPNLSSRKIAQFKFEEASLLFQQQNLKGSASALTAIFKLLIPNYSNKKSLLPNQKSLYTETTLLDALDLQAAILSKQNQPKKALEAYQLAFHIEELLANMIIYENSKIINQNRVRLRTEKCIAIYDLLYQKEQKQSYIEAAFQLAEHSKSGVLKSHLSQNKTASRKEKLHIEQLQKWSNVILKEQQKGELANIVKINEAIEKQNGLMLSLKKIRSENTDSEKETIDIKALFTKLEKDKAMMIEYFSGFEKMYFFTLSDKKIYLHSFSNNAHSSVKIFQFIDYFSNSNSIIDNIKDFNHYGEIAYDLLQLPKNSNYKNLIIIPDGILNFLPFEALITQESNTTNFAQMHFMLNDFNIAYENSAQFYLSFDKLRMTNKNKNVLGIFPIFEKTPLELSYSKNEMQSIQQNFKGKYLANTNATFENFKNNAANYSILHLSTHADAGDIVTPASIKFYDQDILYSELYYLNLKPDLVVLSACETGIGKLYKGEGSMSIARGFQFSGAKNLLFSLWKVNDYTTSVFMDSFYQHIKNGESYIEANANAKRDFLKNPEISNAKKSPYYWSAFVYYGTIEQKGNNTLFYVYFILGIVTAIALIWLLIRYRNEKLARNPKKGKL</sequence>
<evidence type="ECO:0000259" key="3">
    <source>
        <dbReference type="Pfam" id="PF12770"/>
    </source>
</evidence>
<dbReference type="Pfam" id="PF12770">
    <property type="entry name" value="CHAT"/>
    <property type="match status" value="1"/>
</dbReference>
<dbReference type="Proteomes" id="UP001398556">
    <property type="component" value="Unassembled WGS sequence"/>
</dbReference>
<evidence type="ECO:0000256" key="1">
    <source>
        <dbReference type="SAM" id="Phobius"/>
    </source>
</evidence>
<comment type="caution">
    <text evidence="4">The sequence shown here is derived from an EMBL/GenBank/DDBJ whole genome shotgun (WGS) entry which is preliminary data.</text>
</comment>
<dbReference type="PANTHER" id="PTHR10098:SF108">
    <property type="entry name" value="TETRATRICOPEPTIDE REPEAT PROTEIN 28"/>
    <property type="match status" value="1"/>
</dbReference>
<dbReference type="Gene3D" id="1.25.40.10">
    <property type="entry name" value="Tetratricopeptide repeat domain"/>
    <property type="match status" value="1"/>
</dbReference>
<evidence type="ECO:0000256" key="2">
    <source>
        <dbReference type="SAM" id="SignalP"/>
    </source>
</evidence>
<accession>A0ABU9HMX7</accession>
<dbReference type="SUPFAM" id="SSF48452">
    <property type="entry name" value="TPR-like"/>
    <property type="match status" value="2"/>
</dbReference>
<keyword evidence="5" id="KW-1185">Reference proteome</keyword>
<proteinExistence type="predicted"/>
<dbReference type="EMBL" id="JBBYHU010000015">
    <property type="protein sequence ID" value="MEL1241194.1"/>
    <property type="molecule type" value="Genomic_DNA"/>
</dbReference>
<keyword evidence="1" id="KW-0812">Transmembrane</keyword>
<dbReference type="RefSeq" id="WP_341700416.1">
    <property type="nucleotide sequence ID" value="NZ_JBBYHU010000015.1"/>
</dbReference>
<feature type="domain" description="CHAT" evidence="3">
    <location>
        <begin position="586"/>
        <end position="844"/>
    </location>
</feature>
<reference evidence="4 5" key="1">
    <citation type="submission" date="2024-04" db="EMBL/GenBank/DDBJ databases">
        <title>Flavobacterium sp. DGU99 16S ribosomal RNA gene Genome sequencing and assembly.</title>
        <authorList>
            <person name="Park S."/>
        </authorList>
    </citation>
    <scope>NUCLEOTIDE SEQUENCE [LARGE SCALE GENOMIC DNA]</scope>
    <source>
        <strain evidence="4 5">DGU99</strain>
    </source>
</reference>
<gene>
    <name evidence="4" type="ORF">AAEO59_09055</name>
</gene>
<name>A0ABU9HMX7_9FLAO</name>
<feature type="signal peptide" evidence="2">
    <location>
        <begin position="1"/>
        <end position="19"/>
    </location>
</feature>
<keyword evidence="2" id="KW-0732">Signal</keyword>
<dbReference type="SMART" id="SM00028">
    <property type="entry name" value="TPR"/>
    <property type="match status" value="4"/>
</dbReference>
<protein>
    <submittedName>
        <fullName evidence="4">CHAT domain-containing protein</fullName>
    </submittedName>
</protein>
<feature type="transmembrane region" description="Helical" evidence="1">
    <location>
        <begin position="855"/>
        <end position="874"/>
    </location>
</feature>
<dbReference type="InterPro" id="IPR019734">
    <property type="entry name" value="TPR_rpt"/>
</dbReference>
<evidence type="ECO:0000313" key="5">
    <source>
        <dbReference type="Proteomes" id="UP001398556"/>
    </source>
</evidence>